<name>A0ACB7X5K5_9ERIC</name>
<organism evidence="1 2">
    <name type="scientific">Vaccinium darrowii</name>
    <dbReference type="NCBI Taxonomy" id="229202"/>
    <lineage>
        <taxon>Eukaryota</taxon>
        <taxon>Viridiplantae</taxon>
        <taxon>Streptophyta</taxon>
        <taxon>Embryophyta</taxon>
        <taxon>Tracheophyta</taxon>
        <taxon>Spermatophyta</taxon>
        <taxon>Magnoliopsida</taxon>
        <taxon>eudicotyledons</taxon>
        <taxon>Gunneridae</taxon>
        <taxon>Pentapetalae</taxon>
        <taxon>asterids</taxon>
        <taxon>Ericales</taxon>
        <taxon>Ericaceae</taxon>
        <taxon>Vaccinioideae</taxon>
        <taxon>Vaccinieae</taxon>
        <taxon>Vaccinium</taxon>
    </lineage>
</organism>
<gene>
    <name evidence="1" type="ORF">Vadar_031357</name>
</gene>
<dbReference type="Proteomes" id="UP000828048">
    <property type="component" value="Chromosome 2"/>
</dbReference>
<evidence type="ECO:0000313" key="1">
    <source>
        <dbReference type="EMBL" id="KAH7835946.1"/>
    </source>
</evidence>
<evidence type="ECO:0000313" key="2">
    <source>
        <dbReference type="Proteomes" id="UP000828048"/>
    </source>
</evidence>
<keyword evidence="2" id="KW-1185">Reference proteome</keyword>
<proteinExistence type="predicted"/>
<reference evidence="1 2" key="1">
    <citation type="journal article" date="2021" name="Hortic Res">
        <title>High-quality reference genome and annotation aids understanding of berry development for evergreen blueberry (Vaccinium darrowii).</title>
        <authorList>
            <person name="Yu J."/>
            <person name="Hulse-Kemp A.M."/>
            <person name="Babiker E."/>
            <person name="Staton M."/>
        </authorList>
    </citation>
    <scope>NUCLEOTIDE SEQUENCE [LARGE SCALE GENOMIC DNA]</scope>
    <source>
        <strain evidence="2">cv. NJ 8807/NJ 8810</strain>
        <tissue evidence="1">Young leaf</tissue>
    </source>
</reference>
<dbReference type="EMBL" id="CM037152">
    <property type="protein sequence ID" value="KAH7835946.1"/>
    <property type="molecule type" value="Genomic_DNA"/>
</dbReference>
<sequence>MAHYGQFRRQCTGAPQSHTEAKQKTQCYLLYVFGASLYANKRCKVHFAFMPALGDFEKATQYDWGGPTLAACYSFMGAVSRRRGTSLAGLWSLRDI</sequence>
<accession>A0ACB7X5K5</accession>
<protein>
    <submittedName>
        <fullName evidence="1">Uncharacterized protein</fullName>
    </submittedName>
</protein>
<comment type="caution">
    <text evidence="1">The sequence shown here is derived from an EMBL/GenBank/DDBJ whole genome shotgun (WGS) entry which is preliminary data.</text>
</comment>